<feature type="region of interest" description="Disordered" evidence="1">
    <location>
        <begin position="95"/>
        <end position="138"/>
    </location>
</feature>
<evidence type="ECO:0000256" key="1">
    <source>
        <dbReference type="SAM" id="MobiDB-lite"/>
    </source>
</evidence>
<evidence type="ECO:0000313" key="3">
    <source>
        <dbReference type="Proteomes" id="UP000603904"/>
    </source>
</evidence>
<proteinExistence type="predicted"/>
<dbReference type="Proteomes" id="UP000603904">
    <property type="component" value="Unassembled WGS sequence"/>
</dbReference>
<reference evidence="2 3" key="1">
    <citation type="submission" date="2021-01" db="EMBL/GenBank/DDBJ databases">
        <title>Whole genome shotgun sequence of Microbispora corallina NBRC 16416.</title>
        <authorList>
            <person name="Komaki H."/>
            <person name="Tamura T."/>
        </authorList>
    </citation>
    <scope>NUCLEOTIDE SEQUENCE [LARGE SCALE GENOMIC DNA]</scope>
    <source>
        <strain evidence="2 3">NBRC 16416</strain>
    </source>
</reference>
<name>A0ABQ4G531_9ACTN</name>
<comment type="caution">
    <text evidence="2">The sequence shown here is derived from an EMBL/GenBank/DDBJ whole genome shotgun (WGS) entry which is preliminary data.</text>
</comment>
<gene>
    <name evidence="2" type="ORF">Mco01_51810</name>
</gene>
<keyword evidence="3" id="KW-1185">Reference proteome</keyword>
<dbReference type="EMBL" id="BOOC01000029">
    <property type="protein sequence ID" value="GIH42181.1"/>
    <property type="molecule type" value="Genomic_DNA"/>
</dbReference>
<sequence length="138" mass="13842">MGPDACAPPNSAGMGTDAWNPGVRRSAGITGMEPDAWTSGAAVADGAESGTADGEGTDTIEFWDHWEGPPTTANGNSSTFPHKLWGFRNFCLIPRASECPPDGSGPPARAGAARTASLDGSPTGDDGEGRGGAGRTAP</sequence>
<organism evidence="2 3">
    <name type="scientific">Microbispora corallina</name>
    <dbReference type="NCBI Taxonomy" id="83302"/>
    <lineage>
        <taxon>Bacteria</taxon>
        <taxon>Bacillati</taxon>
        <taxon>Actinomycetota</taxon>
        <taxon>Actinomycetes</taxon>
        <taxon>Streptosporangiales</taxon>
        <taxon>Streptosporangiaceae</taxon>
        <taxon>Microbispora</taxon>
    </lineage>
</organism>
<feature type="region of interest" description="Disordered" evidence="1">
    <location>
        <begin position="1"/>
        <end position="79"/>
    </location>
</feature>
<accession>A0ABQ4G531</accession>
<evidence type="ECO:0000313" key="2">
    <source>
        <dbReference type="EMBL" id="GIH42181.1"/>
    </source>
</evidence>
<feature type="compositionally biased region" description="Low complexity" evidence="1">
    <location>
        <begin position="105"/>
        <end position="124"/>
    </location>
</feature>
<protein>
    <submittedName>
        <fullName evidence="2">Uncharacterized protein</fullName>
    </submittedName>
</protein>